<dbReference type="Pfam" id="PF08910">
    <property type="entry name" value="Aida_N"/>
    <property type="match status" value="1"/>
</dbReference>
<reference evidence="4" key="1">
    <citation type="submission" date="2021-01" db="UniProtKB">
        <authorList>
            <consortium name="EnsemblMetazoa"/>
        </authorList>
    </citation>
    <scope>IDENTIFICATION</scope>
</reference>
<dbReference type="PROSITE" id="PS51911">
    <property type="entry name" value="C2_AIDA"/>
    <property type="match status" value="1"/>
</dbReference>
<name>A0A7M5WWH0_9CNID</name>
<dbReference type="GO" id="GO:0035091">
    <property type="term" value="F:phosphatidylinositol binding"/>
    <property type="evidence" value="ECO:0007669"/>
    <property type="project" value="TreeGrafter"/>
</dbReference>
<dbReference type="InterPro" id="IPR036818">
    <property type="entry name" value="AIDA_N_sf"/>
</dbReference>
<evidence type="ECO:0000313" key="5">
    <source>
        <dbReference type="Proteomes" id="UP000594262"/>
    </source>
</evidence>
<dbReference type="EnsemblMetazoa" id="CLYHEMT013871.1">
    <property type="protein sequence ID" value="CLYHEMP013871.1"/>
    <property type="gene ID" value="CLYHEMG013871"/>
</dbReference>
<keyword evidence="5" id="KW-1185">Reference proteome</keyword>
<feature type="domain" description="C2 Aida-type" evidence="3">
    <location>
        <begin position="178"/>
        <end position="323"/>
    </location>
</feature>
<dbReference type="InterPro" id="IPR025939">
    <property type="entry name" value="Aida_C"/>
</dbReference>
<evidence type="ECO:0000256" key="2">
    <source>
        <dbReference type="ARBA" id="ARBA00022473"/>
    </source>
</evidence>
<keyword evidence="2" id="KW-0217">Developmental protein</keyword>
<sequence length="325" mass="38199">MPSAKWMRKKLRETIPSSAKQQSCKCFELWRTYFLQGTDKDRWNDQNGAIEKYQMLIEDLKSTLETSFSCTGENVRLKQIQKDTVKNIIRCLTYRIDAIRNPEEKKWMTVHELDKIKKIFKNFDEWDSCFPILILEETTNTSVVSLLSQDSGMGELYSSEENINNNNNNNHNSEHTLQSKLPRQPGLTRLSIQIHKFAVKDLKKVCDPYIAISLRDRDSVNLADIQYTKSSTRTQDYHAEFNNCNYEVQRYVEKIPKGSSIFFELRSSTDKKTKYYSVLKREQFATGRGYLEIYKGPVDYHHKQLRKVSQKKPLYCHISMTLLDQ</sequence>
<dbReference type="PANTHER" id="PTHR28654:SF1">
    <property type="entry name" value="AXIN INTERACTOR, DORSALIZATION-ASSOCIATED PROTEIN"/>
    <property type="match status" value="1"/>
</dbReference>
<dbReference type="AlphaFoldDB" id="A0A7M5WWH0"/>
<dbReference type="Proteomes" id="UP000594262">
    <property type="component" value="Unplaced"/>
</dbReference>
<evidence type="ECO:0000259" key="3">
    <source>
        <dbReference type="PROSITE" id="PS51911"/>
    </source>
</evidence>
<dbReference type="Gene3D" id="1.20.120.360">
    <property type="entry name" value="Axin interactor, dorsalization-associated protein, N-terminal domain"/>
    <property type="match status" value="1"/>
</dbReference>
<dbReference type="Pfam" id="PF14186">
    <property type="entry name" value="Aida_C2"/>
    <property type="match status" value="1"/>
</dbReference>
<dbReference type="OrthoDB" id="5945821at2759"/>
<organism evidence="4 5">
    <name type="scientific">Clytia hemisphaerica</name>
    <dbReference type="NCBI Taxonomy" id="252671"/>
    <lineage>
        <taxon>Eukaryota</taxon>
        <taxon>Metazoa</taxon>
        <taxon>Cnidaria</taxon>
        <taxon>Hydrozoa</taxon>
        <taxon>Hydroidolina</taxon>
        <taxon>Leptothecata</taxon>
        <taxon>Obeliida</taxon>
        <taxon>Clytiidae</taxon>
        <taxon>Clytia</taxon>
    </lineage>
</organism>
<protein>
    <recommendedName>
        <fullName evidence="3">C2 Aida-type domain-containing protein</fullName>
    </recommendedName>
</protein>
<comment type="similarity">
    <text evidence="1">Belongs to the AIDA family.</text>
</comment>
<evidence type="ECO:0000256" key="1">
    <source>
        <dbReference type="ARBA" id="ARBA00007205"/>
    </source>
</evidence>
<dbReference type="InterPro" id="IPR023421">
    <property type="entry name" value="AIDA_N"/>
</dbReference>
<dbReference type="GeneID" id="136820082"/>
<dbReference type="RefSeq" id="XP_066932421.1">
    <property type="nucleotide sequence ID" value="XM_067076320.1"/>
</dbReference>
<dbReference type="GO" id="GO:0016020">
    <property type="term" value="C:membrane"/>
    <property type="evidence" value="ECO:0007669"/>
    <property type="project" value="TreeGrafter"/>
</dbReference>
<dbReference type="InterPro" id="IPR035892">
    <property type="entry name" value="C2_domain_sf"/>
</dbReference>
<proteinExistence type="inferred from homology"/>
<accession>A0A7M5WWH0</accession>
<evidence type="ECO:0000313" key="4">
    <source>
        <dbReference type="EnsemblMetazoa" id="CLYHEMP013871.1"/>
    </source>
</evidence>
<dbReference type="Gene3D" id="2.60.40.150">
    <property type="entry name" value="C2 domain"/>
    <property type="match status" value="1"/>
</dbReference>
<dbReference type="PANTHER" id="PTHR28654">
    <property type="entry name" value="AXIN INTERACTOR, DORSALIZATION-ASSOCIATED PROTEIN"/>
    <property type="match status" value="1"/>
</dbReference>
<dbReference type="SUPFAM" id="SSF109779">
    <property type="entry name" value="Domain from hypothetical 2610208m17rik protein"/>
    <property type="match status" value="1"/>
</dbReference>